<dbReference type="Gene3D" id="2.20.110.10">
    <property type="entry name" value="Histone H3 K4-specific methyltransferase SET7/9 N-terminal domain"/>
    <property type="match status" value="2"/>
</dbReference>
<dbReference type="SUPFAM" id="SSF48065">
    <property type="entry name" value="DBL homology domain (DH-domain)"/>
    <property type="match status" value="1"/>
</dbReference>
<dbReference type="InterPro" id="IPR042849">
    <property type="entry name" value="ARHGEF33"/>
</dbReference>
<evidence type="ECO:0000256" key="1">
    <source>
        <dbReference type="ARBA" id="ARBA00022737"/>
    </source>
</evidence>
<feature type="region of interest" description="Disordered" evidence="2">
    <location>
        <begin position="781"/>
        <end position="937"/>
    </location>
</feature>
<sequence>MSERKSQSDGKKVFYSIAEEESFKVTYIFPNGDTYEGECYRTSEGVVVRRGVGTQKTACGITYSGQWSEDKMNGAGALIHPSGAKYEGQFMDNMYHGKGTYYFPDGTKYIGIFNENRLEGEGEFTDADGLEWTGVFHNRAAPGLKLKLNISVTPEQQGIAALTLSVYSRTTQWIQQGDCSLTLVQTSVQQQQWSTQPLAAMENGKADDGDDGLVDETDLHLAQMHALWADLKSGLGDVVRDVSVLQQGGRQMEDRVSSHHRDNNEKILSIRNTINTIQEDLGGVLAQISQLSYKQKELQRDLELLQTYNFQHRKGSRGDGSLDGHASLSSQTELSLIQHYITSLPTNQISNSEPEGVPQTQRSNSKSPVWRERKESKDLTEQSNQDLSKRQTAALELLESERVYVSYLSLLLKANITFNGSENASHKDKRPFPSSLRFLIQQHLELLHVLQERVLKSQWQGIMGDVFLRLTSKESDFLEHYVSYLKELPECVSVGDIIGDDTRPSLHNLLLQPVQRIPEYLALLQSLLRQTESEHPDYYLLLVCVQHLRTFTTQYNHLLQHNQELITHPHAHTHAHTPRTHQHPHERLIQTRKELSRSSVKQLYKMGDYEPAVNYCSPSALLEPSSRFRSKAAAVNVKLYQDWEAEPHRYEPDVPSPVSFLPDADGRLKSPMSPLRSIPEAEGAGSALASALGAFLPYEGLGGGGDSSACERCPSSPSASSDSSIDIAFVRCSPAPSPGNPSHAAAAAASRRSNEGRAYRAGRGCVSPDSVGLMRPRPLQAVQRKSKSLNGLQLDSIDSPAHSGRSGVHPRLERQSSAKGRLRHHDTHAHTHTDTEDQTHVMHTKDSVSPPWGEELKWRGVTEENHHTPLSERSRKQEGGKGFRSSFKKLFKKKSSGESKDKEKDKEKSEGQSCIDLESTRSSRGNRLGEIDRGTAV</sequence>
<feature type="compositionally biased region" description="Basic and acidic residues" evidence="2">
    <location>
        <begin position="895"/>
        <end position="910"/>
    </location>
</feature>
<dbReference type="AlphaFoldDB" id="A0AAV6FV64"/>
<keyword evidence="1" id="KW-0677">Repeat</keyword>
<dbReference type="SUPFAM" id="SSF82185">
    <property type="entry name" value="Histone H3 K4-specific methyltransferase SET7/9 N-terminal domain"/>
    <property type="match status" value="1"/>
</dbReference>
<feature type="domain" description="DH" evidence="3">
    <location>
        <begin position="389"/>
        <end position="558"/>
    </location>
</feature>
<proteinExistence type="predicted"/>
<feature type="compositionally biased region" description="Basic and acidic residues" evidence="2">
    <location>
        <begin position="854"/>
        <end position="881"/>
    </location>
</feature>
<gene>
    <name evidence="4" type="ORF">AALO_G00233970</name>
</gene>
<dbReference type="Gene3D" id="1.20.900.10">
    <property type="entry name" value="Dbl homology (DH) domain"/>
    <property type="match status" value="1"/>
</dbReference>
<evidence type="ECO:0000313" key="4">
    <source>
        <dbReference type="EMBL" id="KAG5266603.1"/>
    </source>
</evidence>
<dbReference type="InterPro" id="IPR000219">
    <property type="entry name" value="DH_dom"/>
</dbReference>
<feature type="compositionally biased region" description="Basic and acidic residues" evidence="2">
    <location>
        <begin position="927"/>
        <end position="937"/>
    </location>
</feature>
<evidence type="ECO:0000256" key="2">
    <source>
        <dbReference type="SAM" id="MobiDB-lite"/>
    </source>
</evidence>
<organism evidence="4 5">
    <name type="scientific">Alosa alosa</name>
    <name type="common">allis shad</name>
    <dbReference type="NCBI Taxonomy" id="278164"/>
    <lineage>
        <taxon>Eukaryota</taxon>
        <taxon>Metazoa</taxon>
        <taxon>Chordata</taxon>
        <taxon>Craniata</taxon>
        <taxon>Vertebrata</taxon>
        <taxon>Euteleostomi</taxon>
        <taxon>Actinopterygii</taxon>
        <taxon>Neopterygii</taxon>
        <taxon>Teleostei</taxon>
        <taxon>Clupei</taxon>
        <taxon>Clupeiformes</taxon>
        <taxon>Clupeoidei</taxon>
        <taxon>Clupeidae</taxon>
        <taxon>Alosa</taxon>
    </lineage>
</organism>
<feature type="compositionally biased region" description="Polar residues" evidence="2">
    <location>
        <begin position="347"/>
        <end position="367"/>
    </location>
</feature>
<feature type="compositionally biased region" description="Basic and acidic residues" evidence="2">
    <location>
        <begin position="828"/>
        <end position="846"/>
    </location>
</feature>
<dbReference type="Pfam" id="PF00621">
    <property type="entry name" value="RhoGEF"/>
    <property type="match status" value="1"/>
</dbReference>
<reference evidence="4" key="1">
    <citation type="submission" date="2020-10" db="EMBL/GenBank/DDBJ databases">
        <title>Chromosome-scale genome assembly of the Allis shad, Alosa alosa.</title>
        <authorList>
            <person name="Margot Z."/>
            <person name="Christophe K."/>
            <person name="Cabau C."/>
            <person name="Louis A."/>
            <person name="Berthelot C."/>
            <person name="Parey E."/>
            <person name="Roest Crollius H."/>
            <person name="Montfort J."/>
            <person name="Robinson-Rechavi M."/>
            <person name="Bucao C."/>
            <person name="Bouchez O."/>
            <person name="Gislard M."/>
            <person name="Lluch J."/>
            <person name="Milhes M."/>
            <person name="Lampietro C."/>
            <person name="Lopez Roques C."/>
            <person name="Donnadieu C."/>
            <person name="Braasch I."/>
            <person name="Desvignes T."/>
            <person name="Postlethwait J."/>
            <person name="Bobe J."/>
            <person name="Guiguen Y."/>
        </authorList>
    </citation>
    <scope>NUCLEOTIDE SEQUENCE</scope>
    <source>
        <strain evidence="4">M-15738</strain>
        <tissue evidence="4">Blood</tissue>
    </source>
</reference>
<feature type="compositionally biased region" description="Low complexity" evidence="2">
    <location>
        <begin position="740"/>
        <end position="750"/>
    </location>
</feature>
<feature type="region of interest" description="Disordered" evidence="2">
    <location>
        <begin position="651"/>
        <end position="677"/>
    </location>
</feature>
<feature type="region of interest" description="Disordered" evidence="2">
    <location>
        <begin position="736"/>
        <end position="763"/>
    </location>
</feature>
<evidence type="ECO:0000313" key="5">
    <source>
        <dbReference type="Proteomes" id="UP000823561"/>
    </source>
</evidence>
<protein>
    <recommendedName>
        <fullName evidence="3">DH domain-containing protein</fullName>
    </recommendedName>
</protein>
<dbReference type="Proteomes" id="UP000823561">
    <property type="component" value="Chromosome 18"/>
</dbReference>
<dbReference type="GO" id="GO:0005085">
    <property type="term" value="F:guanyl-nucleotide exchange factor activity"/>
    <property type="evidence" value="ECO:0007669"/>
    <property type="project" value="InterPro"/>
</dbReference>
<dbReference type="PANTHER" id="PTHR46944">
    <property type="entry name" value="RHO GUANINE NUCLEOTIDE EXCHANGE FACTOR 33"/>
    <property type="match status" value="1"/>
</dbReference>
<dbReference type="EMBL" id="JADWDJ010000018">
    <property type="protein sequence ID" value="KAG5266603.1"/>
    <property type="molecule type" value="Genomic_DNA"/>
</dbReference>
<feature type="compositionally biased region" description="Basic and acidic residues" evidence="2">
    <location>
        <begin position="369"/>
        <end position="380"/>
    </location>
</feature>
<name>A0AAV6FV64_9TELE</name>
<keyword evidence="5" id="KW-1185">Reference proteome</keyword>
<accession>A0AAV6FV64</accession>
<dbReference type="PANTHER" id="PTHR46944:SF1">
    <property type="entry name" value="RHO GUANINE NUCLEOTIDE EXCHANGE FACTOR 33"/>
    <property type="match status" value="1"/>
</dbReference>
<comment type="caution">
    <text evidence="4">The sequence shown here is derived from an EMBL/GenBank/DDBJ whole genome shotgun (WGS) entry which is preliminary data.</text>
</comment>
<dbReference type="SMART" id="SM00325">
    <property type="entry name" value="RhoGEF"/>
    <property type="match status" value="1"/>
</dbReference>
<feature type="region of interest" description="Disordered" evidence="2">
    <location>
        <begin position="347"/>
        <end position="386"/>
    </location>
</feature>
<dbReference type="InterPro" id="IPR035899">
    <property type="entry name" value="DBL_dom_sf"/>
</dbReference>
<dbReference type="SMART" id="SM00698">
    <property type="entry name" value="MORN"/>
    <property type="match status" value="3"/>
</dbReference>
<dbReference type="InterPro" id="IPR003409">
    <property type="entry name" value="MORN"/>
</dbReference>
<dbReference type="Pfam" id="PF02493">
    <property type="entry name" value="MORN"/>
    <property type="match status" value="3"/>
</dbReference>
<dbReference type="PROSITE" id="PS50010">
    <property type="entry name" value="DH_2"/>
    <property type="match status" value="1"/>
</dbReference>
<evidence type="ECO:0000259" key="3">
    <source>
        <dbReference type="PROSITE" id="PS50010"/>
    </source>
</evidence>